<dbReference type="Pfam" id="PF03724">
    <property type="entry name" value="META"/>
    <property type="match status" value="2"/>
</dbReference>
<gene>
    <name evidence="3" type="ORF">OFY01_22440</name>
</gene>
<proteinExistence type="predicted"/>
<dbReference type="InterPro" id="IPR005184">
    <property type="entry name" value="DUF306_Meta_HslJ"/>
</dbReference>
<dbReference type="InterPro" id="IPR053147">
    <property type="entry name" value="Hsp_HslJ-like"/>
</dbReference>
<evidence type="ECO:0000259" key="2">
    <source>
        <dbReference type="Pfam" id="PF03724"/>
    </source>
</evidence>
<dbReference type="PANTHER" id="PTHR35535:SF2">
    <property type="entry name" value="DUF306 DOMAIN-CONTAINING PROTEIN"/>
    <property type="match status" value="1"/>
</dbReference>
<feature type="domain" description="DUF306" evidence="2">
    <location>
        <begin position="51"/>
        <end position="159"/>
    </location>
</feature>
<organism evidence="3 4">
    <name type="scientific">Streptomyces beihaiensis</name>
    <dbReference type="NCBI Taxonomy" id="2984495"/>
    <lineage>
        <taxon>Bacteria</taxon>
        <taxon>Bacillati</taxon>
        <taxon>Actinomycetota</taxon>
        <taxon>Actinomycetes</taxon>
        <taxon>Kitasatosporales</taxon>
        <taxon>Streptomycetaceae</taxon>
        <taxon>Streptomyces</taxon>
    </lineage>
</organism>
<sequence>MSTQRSTRPRVGTRARALLAVALPLAALPALAACGTQQAPGSGKAGTVSASVDGVRWTVRSVTADGRTLTSSGRAYLEFSGGRVRGNDGCNDFDAAAPINGDSVHVGTAKSTDRACVDSKQRTFEKTFAHALGEKNKISVGGADHDRLTLTGPSGGDTIDLVKQRDAKLIGTKWSVTTLYSHGAAQPFAAPSAPVEEPGASRATPGLVFTKDSQGAVHVDVSLGCKSGRATVTIANGHLTIGRITSPGMHCMAITGGEEAVLHVLGQKLSYDIQGDSLTLTAPDGTGLGLTAAK</sequence>
<evidence type="ECO:0000313" key="3">
    <source>
        <dbReference type="EMBL" id="MCX3062467.1"/>
    </source>
</evidence>
<dbReference type="InterPro" id="IPR038670">
    <property type="entry name" value="HslJ-like_sf"/>
</dbReference>
<dbReference type="RefSeq" id="WP_266602719.1">
    <property type="nucleotide sequence ID" value="NZ_JAPHNL010000273.1"/>
</dbReference>
<dbReference type="Proteomes" id="UP001163064">
    <property type="component" value="Unassembled WGS sequence"/>
</dbReference>
<keyword evidence="1" id="KW-0732">Signal</keyword>
<dbReference type="PROSITE" id="PS51257">
    <property type="entry name" value="PROKAR_LIPOPROTEIN"/>
    <property type="match status" value="1"/>
</dbReference>
<reference evidence="3" key="1">
    <citation type="submission" date="2022-10" db="EMBL/GenBank/DDBJ databases">
        <title>Streptomyces beihaiensis sp. nov., a chitin degrading actinobacterium, isolated from shrimp pond soil.</title>
        <authorList>
            <person name="Xie J."/>
            <person name="Shen N."/>
        </authorList>
    </citation>
    <scope>NUCLEOTIDE SEQUENCE</scope>
    <source>
        <strain evidence="3">GXMU-J5</strain>
    </source>
</reference>
<dbReference type="EMBL" id="JAPHNL010000273">
    <property type="protein sequence ID" value="MCX3062467.1"/>
    <property type="molecule type" value="Genomic_DNA"/>
</dbReference>
<dbReference type="PANTHER" id="PTHR35535">
    <property type="entry name" value="HEAT SHOCK PROTEIN HSLJ"/>
    <property type="match status" value="1"/>
</dbReference>
<comment type="caution">
    <text evidence="3">The sequence shown here is derived from an EMBL/GenBank/DDBJ whole genome shotgun (WGS) entry which is preliminary data.</text>
</comment>
<feature type="domain" description="DUF306" evidence="2">
    <location>
        <begin position="167"/>
        <end position="286"/>
    </location>
</feature>
<protein>
    <submittedName>
        <fullName evidence="3">META domain-containing protein</fullName>
    </submittedName>
</protein>
<evidence type="ECO:0000313" key="4">
    <source>
        <dbReference type="Proteomes" id="UP001163064"/>
    </source>
</evidence>
<accession>A0ABT3TZH5</accession>
<feature type="signal peptide" evidence="1">
    <location>
        <begin position="1"/>
        <end position="32"/>
    </location>
</feature>
<keyword evidence="4" id="KW-1185">Reference proteome</keyword>
<feature type="chain" id="PRO_5045799968" evidence="1">
    <location>
        <begin position="33"/>
        <end position="294"/>
    </location>
</feature>
<dbReference type="Gene3D" id="2.40.128.270">
    <property type="match status" value="2"/>
</dbReference>
<name>A0ABT3TZH5_9ACTN</name>
<evidence type="ECO:0000256" key="1">
    <source>
        <dbReference type="SAM" id="SignalP"/>
    </source>
</evidence>